<dbReference type="EMBL" id="DVNH01000016">
    <property type="protein sequence ID" value="HIU51415.1"/>
    <property type="molecule type" value="Genomic_DNA"/>
</dbReference>
<dbReference type="Proteomes" id="UP000824093">
    <property type="component" value="Unassembled WGS sequence"/>
</dbReference>
<gene>
    <name evidence="1" type="ORF">IAB70_02135</name>
</gene>
<evidence type="ECO:0000313" key="1">
    <source>
        <dbReference type="EMBL" id="HIU51415.1"/>
    </source>
</evidence>
<dbReference type="AlphaFoldDB" id="A0A9D1M055"/>
<name>A0A9D1M055_9FIRM</name>
<organism evidence="1 2">
    <name type="scientific">Candidatus Merdicola faecigallinarum</name>
    <dbReference type="NCBI Taxonomy" id="2840862"/>
    <lineage>
        <taxon>Bacteria</taxon>
        <taxon>Bacillati</taxon>
        <taxon>Bacillota</taxon>
        <taxon>Clostridia</taxon>
        <taxon>Candidatus Merdicola</taxon>
    </lineage>
</organism>
<evidence type="ECO:0000313" key="2">
    <source>
        <dbReference type="Proteomes" id="UP000824093"/>
    </source>
</evidence>
<sequence>MINNEWIEWISYERDIDGYARLKENAPERIKKQYEEYKKNKNKYKKILEE</sequence>
<proteinExistence type="predicted"/>
<protein>
    <submittedName>
        <fullName evidence="1">Uncharacterized protein</fullName>
    </submittedName>
</protein>
<comment type="caution">
    <text evidence="1">The sequence shown here is derived from an EMBL/GenBank/DDBJ whole genome shotgun (WGS) entry which is preliminary data.</text>
</comment>
<reference evidence="1" key="2">
    <citation type="journal article" date="2021" name="PeerJ">
        <title>Extensive microbial diversity within the chicken gut microbiome revealed by metagenomics and culture.</title>
        <authorList>
            <person name="Gilroy R."/>
            <person name="Ravi A."/>
            <person name="Getino M."/>
            <person name="Pursley I."/>
            <person name="Horton D.L."/>
            <person name="Alikhan N.F."/>
            <person name="Baker D."/>
            <person name="Gharbi K."/>
            <person name="Hall N."/>
            <person name="Watson M."/>
            <person name="Adriaenssens E.M."/>
            <person name="Foster-Nyarko E."/>
            <person name="Jarju S."/>
            <person name="Secka A."/>
            <person name="Antonio M."/>
            <person name="Oren A."/>
            <person name="Chaudhuri R.R."/>
            <person name="La Ragione R."/>
            <person name="Hildebrand F."/>
            <person name="Pallen M.J."/>
        </authorList>
    </citation>
    <scope>NUCLEOTIDE SEQUENCE</scope>
    <source>
        <strain evidence="1">CHK195-15760</strain>
    </source>
</reference>
<accession>A0A9D1M055</accession>
<reference evidence="1" key="1">
    <citation type="submission" date="2020-10" db="EMBL/GenBank/DDBJ databases">
        <authorList>
            <person name="Gilroy R."/>
        </authorList>
    </citation>
    <scope>NUCLEOTIDE SEQUENCE</scope>
    <source>
        <strain evidence="1">CHK195-15760</strain>
    </source>
</reference>